<comment type="caution">
    <text evidence="2">The sequence shown here is derived from an EMBL/GenBank/DDBJ whole genome shotgun (WGS) entry which is preliminary data.</text>
</comment>
<dbReference type="GO" id="GO:0005952">
    <property type="term" value="C:cAMP-dependent protein kinase complex"/>
    <property type="evidence" value="ECO:0007669"/>
    <property type="project" value="InterPro"/>
</dbReference>
<reference evidence="2 3" key="1">
    <citation type="submission" date="2018-05" db="EMBL/GenBank/DDBJ databases">
        <title>Acuticoccus sediminis sp. nov., isolated from deep-sea sediment of Indian Ocean.</title>
        <authorList>
            <person name="Liu X."/>
            <person name="Lai Q."/>
            <person name="Du Y."/>
            <person name="Sun F."/>
            <person name="Zhang X."/>
            <person name="Wang S."/>
            <person name="Shao Z."/>
        </authorList>
    </citation>
    <scope>NUCLEOTIDE SEQUENCE [LARGE SCALE GENOMIC DNA]</scope>
    <source>
        <strain evidence="2 3">PTG4-2</strain>
    </source>
</reference>
<sequence length="152" mass="16765">MSIDTDAAALRKIPLFRGIEDQKLRLLAFMSERVRFDEGENLVEEGDFGDVAYIILSGRADVLVGSPSGEQLVATVSENDFVGEIALLIDVPRTATVRATSDVVALAVTKEHFFKLLSNFPDMALEVMRALAHRLERTTREFGRLRAAVANT</sequence>
<dbReference type="CDD" id="cd00038">
    <property type="entry name" value="CAP_ED"/>
    <property type="match status" value="1"/>
</dbReference>
<dbReference type="InterPro" id="IPR014710">
    <property type="entry name" value="RmlC-like_jellyroll"/>
</dbReference>
<dbReference type="InterPro" id="IPR050503">
    <property type="entry name" value="cAMP-dep_PK_reg_su-like"/>
</dbReference>
<dbReference type="RefSeq" id="WP_111349606.1">
    <property type="nucleotide sequence ID" value="NZ_JAIWKD010000006.1"/>
</dbReference>
<dbReference type="InterPro" id="IPR018490">
    <property type="entry name" value="cNMP-bd_dom_sf"/>
</dbReference>
<organism evidence="2 3">
    <name type="scientific">Acuticoccus sediminis</name>
    <dbReference type="NCBI Taxonomy" id="2184697"/>
    <lineage>
        <taxon>Bacteria</taxon>
        <taxon>Pseudomonadati</taxon>
        <taxon>Pseudomonadota</taxon>
        <taxon>Alphaproteobacteria</taxon>
        <taxon>Hyphomicrobiales</taxon>
        <taxon>Amorphaceae</taxon>
        <taxon>Acuticoccus</taxon>
    </lineage>
</organism>
<evidence type="ECO:0000313" key="3">
    <source>
        <dbReference type="Proteomes" id="UP000249590"/>
    </source>
</evidence>
<dbReference type="EMBL" id="QHHQ01000005">
    <property type="protein sequence ID" value="RAH99419.1"/>
    <property type="molecule type" value="Genomic_DNA"/>
</dbReference>
<protein>
    <submittedName>
        <fullName evidence="2">Cyclic nucleotide-binding protein</fullName>
    </submittedName>
</protein>
<dbReference type="InterPro" id="IPR000595">
    <property type="entry name" value="cNMP-bd_dom"/>
</dbReference>
<evidence type="ECO:0000313" key="2">
    <source>
        <dbReference type="EMBL" id="RAH99419.1"/>
    </source>
</evidence>
<dbReference type="SMART" id="SM00100">
    <property type="entry name" value="cNMP"/>
    <property type="match status" value="1"/>
</dbReference>
<dbReference type="PROSITE" id="PS00889">
    <property type="entry name" value="CNMP_BINDING_2"/>
    <property type="match status" value="1"/>
</dbReference>
<proteinExistence type="predicted"/>
<dbReference type="InterPro" id="IPR018488">
    <property type="entry name" value="cNMP-bd_CS"/>
</dbReference>
<feature type="domain" description="Cyclic nucleotide-binding" evidence="1">
    <location>
        <begin position="15"/>
        <end position="134"/>
    </location>
</feature>
<accession>A0A8B2NT30</accession>
<dbReference type="PANTHER" id="PTHR11635:SF152">
    <property type="entry name" value="CAMP-DEPENDENT PROTEIN KINASE TYPE I REGULATORY SUBUNIT-RELATED"/>
    <property type="match status" value="1"/>
</dbReference>
<dbReference type="OrthoDB" id="9807547at2"/>
<name>A0A8B2NT30_9HYPH</name>
<dbReference type="PANTHER" id="PTHR11635">
    <property type="entry name" value="CAMP-DEPENDENT PROTEIN KINASE REGULATORY CHAIN"/>
    <property type="match status" value="1"/>
</dbReference>
<dbReference type="PROSITE" id="PS50042">
    <property type="entry name" value="CNMP_BINDING_3"/>
    <property type="match status" value="1"/>
</dbReference>
<keyword evidence="3" id="KW-1185">Reference proteome</keyword>
<dbReference type="PRINTS" id="PR00103">
    <property type="entry name" value="CAMPKINASE"/>
</dbReference>
<dbReference type="SUPFAM" id="SSF51206">
    <property type="entry name" value="cAMP-binding domain-like"/>
    <property type="match status" value="1"/>
</dbReference>
<evidence type="ECO:0000259" key="1">
    <source>
        <dbReference type="PROSITE" id="PS50042"/>
    </source>
</evidence>
<gene>
    <name evidence="2" type="ORF">DLJ53_23125</name>
</gene>
<dbReference type="GO" id="GO:0005829">
    <property type="term" value="C:cytosol"/>
    <property type="evidence" value="ECO:0007669"/>
    <property type="project" value="TreeGrafter"/>
</dbReference>
<dbReference type="Pfam" id="PF00027">
    <property type="entry name" value="cNMP_binding"/>
    <property type="match status" value="1"/>
</dbReference>
<dbReference type="Gene3D" id="2.60.120.10">
    <property type="entry name" value="Jelly Rolls"/>
    <property type="match status" value="1"/>
</dbReference>
<dbReference type="AlphaFoldDB" id="A0A8B2NT30"/>
<dbReference type="Proteomes" id="UP000249590">
    <property type="component" value="Unassembled WGS sequence"/>
</dbReference>